<dbReference type="GeneID" id="5563137"/>
<dbReference type="KEGG" id="iho:Igni_0498"/>
<keyword evidence="2" id="KW-1185">Reference proteome</keyword>
<proteinExistence type="predicted"/>
<dbReference type="RefSeq" id="WP_011998533.1">
    <property type="nucleotide sequence ID" value="NC_009776.1"/>
</dbReference>
<dbReference type="eggNOG" id="arCOG00497">
    <property type="taxonomic scope" value="Archaea"/>
</dbReference>
<organism evidence="1 2">
    <name type="scientific">Ignicoccus hospitalis (strain KIN4/I / DSM 18386 / JCM 14125)</name>
    <dbReference type="NCBI Taxonomy" id="453591"/>
    <lineage>
        <taxon>Archaea</taxon>
        <taxon>Thermoproteota</taxon>
        <taxon>Thermoprotei</taxon>
        <taxon>Desulfurococcales</taxon>
        <taxon>Desulfurococcaceae</taxon>
        <taxon>Ignicoccus</taxon>
    </lineage>
</organism>
<dbReference type="EMBL" id="CP000816">
    <property type="protein sequence ID" value="ABU81681.1"/>
    <property type="molecule type" value="Genomic_DNA"/>
</dbReference>
<sequence length="188" mass="20322">MIVALGRGLEAYIIFKGEVLAFEPEGGEGLFTGSPPRFLKPSGAGSRGPFSWRPLEFEGLRGRVTGYEVLVGGTRVVYAGGAKEPFSVEADVILAPAGGGWYMDAKGFCKTLRMSKFKVAVPIAVWNPGTNLPLEGIEEVRNECRGFNRVRAMGSWKVHFKGGKATVALIEPGRPQLIIKKLLKSGRL</sequence>
<reference evidence="1 2" key="1">
    <citation type="journal article" date="2008" name="Genome Biol.">
        <title>A genomic analysis of the archaeal system Ignicoccus hospitalis-Nanoarchaeum equitans.</title>
        <authorList>
            <person name="Podar M."/>
            <person name="Anderson I."/>
            <person name="Makarova K.S."/>
            <person name="Elkins J.G."/>
            <person name="Ivanova N."/>
            <person name="Wall M.A."/>
            <person name="Lykidis A."/>
            <person name="Mavromatis K."/>
            <person name="Sun H."/>
            <person name="Hudson M.E."/>
            <person name="Chen W."/>
            <person name="Deciu C."/>
            <person name="Hutchison D."/>
            <person name="Eads J.R."/>
            <person name="Anderson A."/>
            <person name="Fernandes F."/>
            <person name="Szeto E."/>
            <person name="Lapidus A."/>
            <person name="Kyrpides N.C."/>
            <person name="Saier M.H.Jr."/>
            <person name="Richardson P.M."/>
            <person name="Rachel R."/>
            <person name="Huber H."/>
            <person name="Eisen J.A."/>
            <person name="Koonin E.V."/>
            <person name="Keller M."/>
            <person name="Stetter K.O."/>
        </authorList>
    </citation>
    <scope>NUCLEOTIDE SEQUENCE [LARGE SCALE GENOMIC DNA]</scope>
    <source>
        <strain evidence="2">KIN4/I / DSM 18386 / JCM 14125</strain>
    </source>
</reference>
<name>A8A9S9_IGNH4</name>
<evidence type="ECO:0000313" key="1">
    <source>
        <dbReference type="EMBL" id="ABU81681.1"/>
    </source>
</evidence>
<dbReference type="HOGENOM" id="CLU_1438103_0_0_2"/>
<dbReference type="STRING" id="453591.Igni_0498"/>
<accession>A8A9S9</accession>
<evidence type="ECO:0000313" key="2">
    <source>
        <dbReference type="Proteomes" id="UP000000262"/>
    </source>
</evidence>
<dbReference type="InterPro" id="IPR036866">
    <property type="entry name" value="RibonucZ/Hydroxyglut_hydro"/>
</dbReference>
<dbReference type="Proteomes" id="UP000000262">
    <property type="component" value="Chromosome"/>
</dbReference>
<gene>
    <name evidence="1" type="ordered locus">Igni_0498</name>
</gene>
<dbReference type="Gene3D" id="3.60.15.10">
    <property type="entry name" value="Ribonuclease Z/Hydroxyacylglutathione hydrolase-like"/>
    <property type="match status" value="1"/>
</dbReference>
<dbReference type="AlphaFoldDB" id="A8A9S9"/>
<protein>
    <submittedName>
        <fullName evidence="1">Uncharacterized protein</fullName>
    </submittedName>
</protein>